<feature type="binding site" evidence="8">
    <location>
        <begin position="179"/>
        <end position="181"/>
    </location>
    <ligand>
        <name>beta-D-galactose</name>
        <dbReference type="ChEBI" id="CHEBI:27667"/>
    </ligand>
</feature>
<reference evidence="9" key="1">
    <citation type="submission" date="2022-06" db="EMBL/GenBank/DDBJ databases">
        <title>Aquibacillus sp. a new bacterium isolated from soil saline samples.</title>
        <authorList>
            <person name="Galisteo C."/>
            <person name="De La Haba R."/>
            <person name="Sanchez-Porro C."/>
            <person name="Ventosa A."/>
        </authorList>
    </citation>
    <scope>NUCLEOTIDE SEQUENCE</scope>
    <source>
        <strain evidence="9">3ASR75-11</strain>
    </source>
</reference>
<dbReference type="PANTHER" id="PTHR10091:SF0">
    <property type="entry name" value="GALACTOSE MUTAROTASE"/>
    <property type="match status" value="1"/>
</dbReference>
<keyword evidence="3 5" id="KW-0413">Isomerase</keyword>
<dbReference type="InterPro" id="IPR047215">
    <property type="entry name" value="Galactose_mutarotase-like"/>
</dbReference>
<evidence type="ECO:0000256" key="2">
    <source>
        <dbReference type="ARBA" id="ARBA00006206"/>
    </source>
</evidence>
<dbReference type="CDD" id="cd09019">
    <property type="entry name" value="galactose_mutarotase_like"/>
    <property type="match status" value="1"/>
</dbReference>
<comment type="caution">
    <text evidence="9">The sequence shown here is derived from an EMBL/GenBank/DDBJ whole genome shotgun (WGS) entry which is preliminary data.</text>
</comment>
<dbReference type="AlphaFoldDB" id="A0A9X3WTZ3"/>
<dbReference type="InterPro" id="IPR014718">
    <property type="entry name" value="GH-type_carb-bd"/>
</dbReference>
<feature type="active site" description="Proton donor" evidence="6">
    <location>
        <position position="179"/>
    </location>
</feature>
<evidence type="ECO:0000313" key="10">
    <source>
        <dbReference type="Proteomes" id="UP001145050"/>
    </source>
</evidence>
<dbReference type="Pfam" id="PF01263">
    <property type="entry name" value="Aldose_epim"/>
    <property type="match status" value="1"/>
</dbReference>
<evidence type="ECO:0000256" key="6">
    <source>
        <dbReference type="PIRSR" id="PIRSR005096-1"/>
    </source>
</evidence>
<dbReference type="RefSeq" id="WP_272437477.1">
    <property type="nucleotide sequence ID" value="NZ_JAMQKB010000018.1"/>
</dbReference>
<protein>
    <recommendedName>
        <fullName evidence="5">Aldose 1-epimerase</fullName>
        <ecNumber evidence="5">5.1.3.3</ecNumber>
    </recommendedName>
</protein>
<comment type="similarity">
    <text evidence="2 5">Belongs to the aldose epimerase family.</text>
</comment>
<evidence type="ECO:0000313" key="9">
    <source>
        <dbReference type="EMBL" id="MDC3425660.1"/>
    </source>
</evidence>
<accession>A0A9X3WTZ3</accession>
<dbReference type="PANTHER" id="PTHR10091">
    <property type="entry name" value="ALDOSE-1-EPIMERASE"/>
    <property type="match status" value="1"/>
</dbReference>
<evidence type="ECO:0000256" key="1">
    <source>
        <dbReference type="ARBA" id="ARBA00005028"/>
    </source>
</evidence>
<dbReference type="GO" id="GO:0006006">
    <property type="term" value="P:glucose metabolic process"/>
    <property type="evidence" value="ECO:0007669"/>
    <property type="project" value="TreeGrafter"/>
</dbReference>
<dbReference type="Proteomes" id="UP001145050">
    <property type="component" value="Unassembled WGS sequence"/>
</dbReference>
<dbReference type="EC" id="5.1.3.3" evidence="5"/>
<evidence type="ECO:0000256" key="8">
    <source>
        <dbReference type="PIRSR" id="PIRSR005096-3"/>
    </source>
</evidence>
<dbReference type="GO" id="GO:0030246">
    <property type="term" value="F:carbohydrate binding"/>
    <property type="evidence" value="ECO:0007669"/>
    <property type="project" value="InterPro"/>
</dbReference>
<dbReference type="SUPFAM" id="SSF74650">
    <property type="entry name" value="Galactose mutarotase-like"/>
    <property type="match status" value="1"/>
</dbReference>
<feature type="binding site" evidence="7">
    <location>
        <position position="252"/>
    </location>
    <ligand>
        <name>beta-D-galactose</name>
        <dbReference type="ChEBI" id="CHEBI:27667"/>
    </ligand>
</feature>
<keyword evidence="4 5" id="KW-0119">Carbohydrate metabolism</keyword>
<proteinExistence type="inferred from homology"/>
<name>A0A9X3WTZ3_9BACI</name>
<comment type="pathway">
    <text evidence="1 5">Carbohydrate metabolism; hexose metabolism.</text>
</comment>
<evidence type="ECO:0000256" key="4">
    <source>
        <dbReference type="ARBA" id="ARBA00023277"/>
    </source>
</evidence>
<evidence type="ECO:0000256" key="7">
    <source>
        <dbReference type="PIRSR" id="PIRSR005096-2"/>
    </source>
</evidence>
<gene>
    <name evidence="9" type="ORF">NC797_14225</name>
</gene>
<keyword evidence="10" id="KW-1185">Reference proteome</keyword>
<comment type="catalytic activity">
    <reaction evidence="5">
        <text>alpha-D-glucose = beta-D-glucose</text>
        <dbReference type="Rhea" id="RHEA:10264"/>
        <dbReference type="ChEBI" id="CHEBI:15903"/>
        <dbReference type="ChEBI" id="CHEBI:17925"/>
        <dbReference type="EC" id="5.1.3.3"/>
    </reaction>
</comment>
<dbReference type="NCBIfam" id="NF008277">
    <property type="entry name" value="PRK11055.1"/>
    <property type="match status" value="1"/>
</dbReference>
<dbReference type="InterPro" id="IPR011013">
    <property type="entry name" value="Gal_mutarotase_sf_dom"/>
</dbReference>
<dbReference type="GO" id="GO:0033499">
    <property type="term" value="P:galactose catabolic process via UDP-galactose, Leloir pathway"/>
    <property type="evidence" value="ECO:0007669"/>
    <property type="project" value="TreeGrafter"/>
</dbReference>
<evidence type="ECO:0000256" key="3">
    <source>
        <dbReference type="ARBA" id="ARBA00023235"/>
    </source>
</evidence>
<feature type="active site" description="Proton acceptor" evidence="6">
    <location>
        <position position="313"/>
    </location>
</feature>
<dbReference type="InterPro" id="IPR015443">
    <property type="entry name" value="Aldose_1-epimerase"/>
</dbReference>
<dbReference type="Gene3D" id="2.70.98.10">
    <property type="match status" value="1"/>
</dbReference>
<dbReference type="GO" id="GO:0004034">
    <property type="term" value="F:aldose 1-epimerase activity"/>
    <property type="evidence" value="ECO:0007669"/>
    <property type="project" value="UniProtKB-EC"/>
</dbReference>
<evidence type="ECO:0000256" key="5">
    <source>
        <dbReference type="PIRNR" id="PIRNR005096"/>
    </source>
</evidence>
<dbReference type="InterPro" id="IPR008183">
    <property type="entry name" value="Aldose_1/G6P_1-epimerase"/>
</dbReference>
<organism evidence="9 10">
    <name type="scientific">Terrihalobacillus insolitus</name>
    <dbReference type="NCBI Taxonomy" id="2950438"/>
    <lineage>
        <taxon>Bacteria</taxon>
        <taxon>Bacillati</taxon>
        <taxon>Bacillota</taxon>
        <taxon>Bacilli</taxon>
        <taxon>Bacillales</taxon>
        <taxon>Bacillaceae</taxon>
        <taxon>Terrihalobacillus</taxon>
    </lineage>
</organism>
<dbReference type="EMBL" id="JAMQKB010000018">
    <property type="protein sequence ID" value="MDC3425660.1"/>
    <property type="molecule type" value="Genomic_DNA"/>
</dbReference>
<dbReference type="PIRSF" id="PIRSF005096">
    <property type="entry name" value="GALM"/>
    <property type="match status" value="1"/>
</dbReference>
<sequence>MHIDIQDMNVTDDITWKLFTLSNEHDMEVHFLNYGGIITKVLVPDKNGNVENVVLGYKNDQDYVKNPNYFGAIVGRVAGRIQDSAFELDGQKYALPANEGMNHLHGGTNGFHQVVWKSETFQTASTVGVKFSHQSPDGENGYPGNLDISVIYELNNQNQLILTYHGKVDKATPLTMTNHSYFNLSGNIKDTIQNHDITIHSSKFVELDEHLIPTGNILDVDGTPFDFRKSRKIYSGITSNYYQNKIAGAGYDHYFIFDPSQKENVVVKDKQSGRKLTVETDQPGMVMYTSNKLGDDLELSEGKSRRYLGLCLETQASPASLHHAGFPSVVLEAGNTYQTKTVFSFGVE</sequence>